<name>A0A1I5DJH6_9ACTN</name>
<sequence>MPEAVIVATARSPIGRAFKGSLKDFRPDDLAATVIRAALDQVPALDPTDIDDLMLGCGLPGGEQGYNMGRVVSVLLGMDHLPGTTITRYCSSSLQTTRMAMHAIKAGEGDVFISAGVEMVSRFVKGNSDSLPDTQNPVFTDAQARVAKTAESGADSWTDPRENGDVPDVYIAMGQTAENLALLKGVTRQDMDEFAVRSQNLAEKAIAEGFWEREITPVTTPDGTVVSTDDGPRAGTTLEGISGLKPVFRPDGRVTAGNACPLNDGAAAVVVMSDTKARDLGLTPLARIVSTAVTGLSPEIMGYGPVDASRLALQRAGLTIDDIDLVEINEAFAAQVIPSYRDLGIDIDKLNVHGGAIAVGHPFGMTGARITGTLINGLRTKDGTLGLETMCVGGGMGMAMVLERLS</sequence>
<dbReference type="InterPro" id="IPR016039">
    <property type="entry name" value="Thiolase-like"/>
</dbReference>
<dbReference type="PANTHER" id="PTHR43853:SF21">
    <property type="entry name" value="STEROID 3-KETOACYL-COA THIOLASE"/>
    <property type="match status" value="1"/>
</dbReference>
<dbReference type="FunFam" id="3.40.47.10:FF:000013">
    <property type="entry name" value="Acetyl-CoA acetyltransferase"/>
    <property type="match status" value="1"/>
</dbReference>
<dbReference type="NCBIfam" id="TIGR01930">
    <property type="entry name" value="AcCoA-C-Actrans"/>
    <property type="match status" value="1"/>
</dbReference>
<keyword evidence="9" id="KW-1185">Reference proteome</keyword>
<dbReference type="InterPro" id="IPR002155">
    <property type="entry name" value="Thiolase"/>
</dbReference>
<dbReference type="GO" id="GO:0006635">
    <property type="term" value="P:fatty acid beta-oxidation"/>
    <property type="evidence" value="ECO:0007669"/>
    <property type="project" value="TreeGrafter"/>
</dbReference>
<dbReference type="Proteomes" id="UP000183642">
    <property type="component" value="Unassembled WGS sequence"/>
</dbReference>
<dbReference type="EMBL" id="FOWE01000002">
    <property type="protein sequence ID" value="SFN99267.1"/>
    <property type="molecule type" value="Genomic_DNA"/>
</dbReference>
<dbReference type="GO" id="GO:0010124">
    <property type="term" value="P:phenylacetate catabolic process"/>
    <property type="evidence" value="ECO:0007669"/>
    <property type="project" value="TreeGrafter"/>
</dbReference>
<keyword evidence="3 5" id="KW-0012">Acyltransferase</keyword>
<evidence type="ECO:0000313" key="8">
    <source>
        <dbReference type="EMBL" id="SFN99267.1"/>
    </source>
</evidence>
<evidence type="ECO:0000256" key="3">
    <source>
        <dbReference type="ARBA" id="ARBA00023315"/>
    </source>
</evidence>
<feature type="domain" description="Thiolase N-terminal" evidence="6">
    <location>
        <begin position="5"/>
        <end position="274"/>
    </location>
</feature>
<dbReference type="PANTHER" id="PTHR43853">
    <property type="entry name" value="3-KETOACYL-COA THIOLASE, PEROXISOMAL"/>
    <property type="match status" value="1"/>
</dbReference>
<organism evidence="8 9">
    <name type="scientific">Geodermatophilus obscurus</name>
    <dbReference type="NCBI Taxonomy" id="1861"/>
    <lineage>
        <taxon>Bacteria</taxon>
        <taxon>Bacillati</taxon>
        <taxon>Actinomycetota</taxon>
        <taxon>Actinomycetes</taxon>
        <taxon>Geodermatophilales</taxon>
        <taxon>Geodermatophilaceae</taxon>
        <taxon>Geodermatophilus</taxon>
    </lineage>
</organism>
<dbReference type="RefSeq" id="WP_075012244.1">
    <property type="nucleotide sequence ID" value="NZ_FOWE01000002.1"/>
</dbReference>
<dbReference type="GO" id="GO:0005737">
    <property type="term" value="C:cytoplasm"/>
    <property type="evidence" value="ECO:0007669"/>
    <property type="project" value="UniProtKB-ARBA"/>
</dbReference>
<feature type="active site" description="Proton acceptor" evidence="4">
    <location>
        <position position="361"/>
    </location>
</feature>
<dbReference type="InterPro" id="IPR020616">
    <property type="entry name" value="Thiolase_N"/>
</dbReference>
<evidence type="ECO:0000259" key="6">
    <source>
        <dbReference type="Pfam" id="PF00108"/>
    </source>
</evidence>
<dbReference type="InterPro" id="IPR020617">
    <property type="entry name" value="Thiolase_C"/>
</dbReference>
<dbReference type="GO" id="GO:0003988">
    <property type="term" value="F:acetyl-CoA C-acyltransferase activity"/>
    <property type="evidence" value="ECO:0007669"/>
    <property type="project" value="TreeGrafter"/>
</dbReference>
<dbReference type="InterPro" id="IPR050215">
    <property type="entry name" value="Thiolase-like_sf_Thiolase"/>
</dbReference>
<dbReference type="CDD" id="cd00751">
    <property type="entry name" value="thiolase"/>
    <property type="match status" value="1"/>
</dbReference>
<dbReference type="InterPro" id="IPR020613">
    <property type="entry name" value="Thiolase_CS"/>
</dbReference>
<protein>
    <submittedName>
        <fullName evidence="8">Acetyl-CoA C-acetyltransferase</fullName>
    </submittedName>
</protein>
<dbReference type="SUPFAM" id="SSF53901">
    <property type="entry name" value="Thiolase-like"/>
    <property type="match status" value="2"/>
</dbReference>
<dbReference type="PIRSF" id="PIRSF000429">
    <property type="entry name" value="Ac-CoA_Ac_transf"/>
    <property type="match status" value="1"/>
</dbReference>
<dbReference type="Gene3D" id="3.40.47.10">
    <property type="match status" value="1"/>
</dbReference>
<evidence type="ECO:0000256" key="4">
    <source>
        <dbReference type="PIRSR" id="PIRSR000429-1"/>
    </source>
</evidence>
<dbReference type="OrthoDB" id="9764638at2"/>
<gene>
    <name evidence="8" type="ORF">SAMN05660359_00822</name>
</gene>
<dbReference type="Pfam" id="PF00108">
    <property type="entry name" value="Thiolase_N"/>
    <property type="match status" value="1"/>
</dbReference>
<dbReference type="Pfam" id="PF02803">
    <property type="entry name" value="Thiolase_C"/>
    <property type="match status" value="1"/>
</dbReference>
<accession>A0A1I5DJH6</accession>
<dbReference type="AlphaFoldDB" id="A0A1I5DJH6"/>
<evidence type="ECO:0000313" key="9">
    <source>
        <dbReference type="Proteomes" id="UP000183642"/>
    </source>
</evidence>
<reference evidence="9" key="1">
    <citation type="submission" date="2016-10" db="EMBL/GenBank/DDBJ databases">
        <authorList>
            <person name="Varghese N."/>
            <person name="Submissions S."/>
        </authorList>
    </citation>
    <scope>NUCLEOTIDE SEQUENCE [LARGE SCALE GENOMIC DNA]</scope>
    <source>
        <strain evidence="9">DSM 43161</strain>
    </source>
</reference>
<evidence type="ECO:0000256" key="5">
    <source>
        <dbReference type="RuleBase" id="RU003557"/>
    </source>
</evidence>
<feature type="active site" description="Proton acceptor" evidence="4">
    <location>
        <position position="391"/>
    </location>
</feature>
<evidence type="ECO:0000256" key="2">
    <source>
        <dbReference type="ARBA" id="ARBA00022679"/>
    </source>
</evidence>
<evidence type="ECO:0000259" key="7">
    <source>
        <dbReference type="Pfam" id="PF02803"/>
    </source>
</evidence>
<dbReference type="NCBIfam" id="NF005890">
    <property type="entry name" value="PRK07851.1"/>
    <property type="match status" value="1"/>
</dbReference>
<feature type="domain" description="Thiolase C-terminal" evidence="7">
    <location>
        <begin position="282"/>
        <end position="404"/>
    </location>
</feature>
<keyword evidence="2 5" id="KW-0808">Transferase</keyword>
<proteinExistence type="inferred from homology"/>
<dbReference type="PROSITE" id="PS00737">
    <property type="entry name" value="THIOLASE_2"/>
    <property type="match status" value="1"/>
</dbReference>
<feature type="active site" description="Acyl-thioester intermediate" evidence="4">
    <location>
        <position position="90"/>
    </location>
</feature>
<evidence type="ECO:0000256" key="1">
    <source>
        <dbReference type="ARBA" id="ARBA00010982"/>
    </source>
</evidence>
<comment type="similarity">
    <text evidence="1 5">Belongs to the thiolase-like superfamily. Thiolase family.</text>
</comment>